<name>A0A399J9V5_9RHOB</name>
<dbReference type="InterPro" id="IPR050275">
    <property type="entry name" value="PGM_Phosphatase"/>
</dbReference>
<accession>A0A399J9V5</accession>
<dbReference type="GO" id="GO:0016791">
    <property type="term" value="F:phosphatase activity"/>
    <property type="evidence" value="ECO:0007669"/>
    <property type="project" value="TreeGrafter"/>
</dbReference>
<protein>
    <submittedName>
        <fullName evidence="3">Histidine phosphatase family protein</fullName>
    </submittedName>
</protein>
<sequence length="212" mass="23117">MLPTRGLPARTALSGGSRAERKVPVVTLRARPFVLIRHGQTDANRDHLVAGRTEAQLTQVGRRAAQALSGWEWPADTMLFVSPQQRARETARLAFPHHSPVLLEGLRERDWGLLEGRPVSQLLPRDQTPEQGEAWPDMIGRVCAAIAVAQDAAAGRLPVCVAHSGVIRAARHLTGGAADGPSPANTTPYLFSPTPEGWRETLLEQKDTRWIA</sequence>
<dbReference type="SMART" id="SM00855">
    <property type="entry name" value="PGAM"/>
    <property type="match status" value="1"/>
</dbReference>
<dbReference type="CDD" id="cd07067">
    <property type="entry name" value="HP_PGM_like"/>
    <property type="match status" value="1"/>
</dbReference>
<dbReference type="EMBL" id="QWJJ01000001">
    <property type="protein sequence ID" value="RII40802.1"/>
    <property type="molecule type" value="Genomic_DNA"/>
</dbReference>
<dbReference type="Pfam" id="PF00300">
    <property type="entry name" value="His_Phos_1"/>
    <property type="match status" value="1"/>
</dbReference>
<comment type="caution">
    <text evidence="3">The sequence shown here is derived from an EMBL/GenBank/DDBJ whole genome shotgun (WGS) entry which is preliminary data.</text>
</comment>
<proteinExistence type="predicted"/>
<keyword evidence="1" id="KW-0324">Glycolysis</keyword>
<evidence type="ECO:0000256" key="2">
    <source>
        <dbReference type="ARBA" id="ARBA00023235"/>
    </source>
</evidence>
<keyword evidence="2" id="KW-0413">Isomerase</keyword>
<dbReference type="InterPro" id="IPR013078">
    <property type="entry name" value="His_Pase_superF_clade-1"/>
</dbReference>
<evidence type="ECO:0000313" key="3">
    <source>
        <dbReference type="EMBL" id="RII40802.1"/>
    </source>
</evidence>
<gene>
    <name evidence="3" type="ORF">DL237_00625</name>
</gene>
<dbReference type="Proteomes" id="UP000265848">
    <property type="component" value="Unassembled WGS sequence"/>
</dbReference>
<dbReference type="PANTHER" id="PTHR48100">
    <property type="entry name" value="BROAD-SPECIFICITY PHOSPHATASE YOR283W-RELATED"/>
    <property type="match status" value="1"/>
</dbReference>
<dbReference type="InterPro" id="IPR001345">
    <property type="entry name" value="PG/BPGM_mutase_AS"/>
</dbReference>
<dbReference type="Gene3D" id="3.40.50.1240">
    <property type="entry name" value="Phosphoglycerate mutase-like"/>
    <property type="match status" value="1"/>
</dbReference>
<reference evidence="3 4" key="1">
    <citation type="submission" date="2018-08" db="EMBL/GenBank/DDBJ databases">
        <title>Pseudooceanicola sediminis CY03 in the family Rhodobacteracea.</title>
        <authorList>
            <person name="Zhang Y.-J."/>
        </authorList>
    </citation>
    <scope>NUCLEOTIDE SEQUENCE [LARGE SCALE GENOMIC DNA]</scope>
    <source>
        <strain evidence="3 4">CY03</strain>
    </source>
</reference>
<dbReference type="PROSITE" id="PS00175">
    <property type="entry name" value="PG_MUTASE"/>
    <property type="match status" value="1"/>
</dbReference>
<dbReference type="PANTHER" id="PTHR48100:SF1">
    <property type="entry name" value="HISTIDINE PHOSPHATASE FAMILY PROTEIN-RELATED"/>
    <property type="match status" value="1"/>
</dbReference>
<dbReference type="SUPFAM" id="SSF53254">
    <property type="entry name" value="Phosphoglycerate mutase-like"/>
    <property type="match status" value="1"/>
</dbReference>
<keyword evidence="4" id="KW-1185">Reference proteome</keyword>
<dbReference type="AlphaFoldDB" id="A0A399J9V5"/>
<evidence type="ECO:0000256" key="1">
    <source>
        <dbReference type="ARBA" id="ARBA00023152"/>
    </source>
</evidence>
<dbReference type="GO" id="GO:0005737">
    <property type="term" value="C:cytoplasm"/>
    <property type="evidence" value="ECO:0007669"/>
    <property type="project" value="TreeGrafter"/>
</dbReference>
<evidence type="ECO:0000313" key="4">
    <source>
        <dbReference type="Proteomes" id="UP000265848"/>
    </source>
</evidence>
<organism evidence="3 4">
    <name type="scientific">Pseudooceanicola sediminis</name>
    <dbReference type="NCBI Taxonomy" id="2211117"/>
    <lineage>
        <taxon>Bacteria</taxon>
        <taxon>Pseudomonadati</taxon>
        <taxon>Pseudomonadota</taxon>
        <taxon>Alphaproteobacteria</taxon>
        <taxon>Rhodobacterales</taxon>
        <taxon>Paracoccaceae</taxon>
        <taxon>Pseudooceanicola</taxon>
    </lineage>
</organism>
<dbReference type="InterPro" id="IPR029033">
    <property type="entry name" value="His_PPase_superfam"/>
</dbReference>